<protein>
    <submittedName>
        <fullName evidence="1">Uncharacterized protein</fullName>
    </submittedName>
</protein>
<reference evidence="1 2" key="1">
    <citation type="submission" date="2017-04" db="EMBL/GenBank/DDBJ databases">
        <title>Novel microbial lineages endemic to geothermal iron-oxide mats fill important gaps in the evolutionary history of Archaea.</title>
        <authorList>
            <person name="Jay Z.J."/>
            <person name="Beam J.P."/>
            <person name="Dlakic M."/>
            <person name="Rusch D.B."/>
            <person name="Kozubal M.A."/>
            <person name="Inskeep W.P."/>
        </authorList>
    </citation>
    <scope>NUCLEOTIDE SEQUENCE [LARGE SCALE GENOMIC DNA]</scope>
    <source>
        <strain evidence="1">OSP_D</strain>
    </source>
</reference>
<accession>A0A2R6AB40</accession>
<sequence length="97" mass="10597">MVNTRGTHHAWTSLSISGIERFLLGGGTRGVSRGFKVIATVLFYSYGLSLRKSSKYFEKLSTPSVSKSSAQEWVRRVGGRLNFDPQPQGYSIIAVGG</sequence>
<evidence type="ECO:0000313" key="2">
    <source>
        <dbReference type="Proteomes" id="UP000240322"/>
    </source>
</evidence>
<dbReference type="AlphaFoldDB" id="A0A2R6AB40"/>
<dbReference type="EMBL" id="NEXE01000308">
    <property type="protein sequence ID" value="PSN83558.1"/>
    <property type="molecule type" value="Genomic_DNA"/>
</dbReference>
<proteinExistence type="predicted"/>
<gene>
    <name evidence="1" type="ORF">B9Q03_13405</name>
</gene>
<dbReference type="Proteomes" id="UP000240322">
    <property type="component" value="Unassembled WGS sequence"/>
</dbReference>
<comment type="caution">
    <text evidence="1">The sequence shown here is derived from an EMBL/GenBank/DDBJ whole genome shotgun (WGS) entry which is preliminary data.</text>
</comment>
<name>A0A2R6AB40_9ARCH</name>
<organism evidence="1 2">
    <name type="scientific">Candidatus Marsarchaeota G2 archaeon OSP_D</name>
    <dbReference type="NCBI Taxonomy" id="1978157"/>
    <lineage>
        <taxon>Archaea</taxon>
        <taxon>Candidatus Marsarchaeota</taxon>
        <taxon>Candidatus Marsarchaeota group 2</taxon>
    </lineage>
</organism>
<evidence type="ECO:0000313" key="1">
    <source>
        <dbReference type="EMBL" id="PSN83558.1"/>
    </source>
</evidence>